<feature type="binding site" evidence="6">
    <location>
        <begin position="32"/>
        <end position="39"/>
    </location>
    <ligand>
        <name>ATP</name>
        <dbReference type="ChEBI" id="CHEBI:30616"/>
    </ligand>
</feature>
<dbReference type="InterPro" id="IPR027417">
    <property type="entry name" value="P-loop_NTPase"/>
</dbReference>
<keyword evidence="6" id="KW-0597">Phosphoprotein</keyword>
<evidence type="ECO:0000259" key="8">
    <source>
        <dbReference type="Pfam" id="PF01583"/>
    </source>
</evidence>
<dbReference type="InterPro" id="IPR050512">
    <property type="entry name" value="Sulf_AdTrans/APS_kinase"/>
</dbReference>
<dbReference type="HAMAP" id="MF_00065">
    <property type="entry name" value="Adenylyl_sulf_kinase"/>
    <property type="match status" value="1"/>
</dbReference>
<evidence type="ECO:0000313" key="9">
    <source>
        <dbReference type="EMBL" id="SCX93278.1"/>
    </source>
</evidence>
<evidence type="ECO:0000256" key="6">
    <source>
        <dbReference type="HAMAP-Rule" id="MF_00065"/>
    </source>
</evidence>
<dbReference type="GO" id="GO:0010134">
    <property type="term" value="P:sulfate assimilation via adenylyl sulfate reduction"/>
    <property type="evidence" value="ECO:0007669"/>
    <property type="project" value="TreeGrafter"/>
</dbReference>
<dbReference type="PANTHER" id="PTHR42700:SF1">
    <property type="entry name" value="SULFATE ADENYLYLTRANSFERASE"/>
    <property type="match status" value="1"/>
</dbReference>
<accession>A0A1G5BSV7</accession>
<dbReference type="GO" id="GO:0005524">
    <property type="term" value="F:ATP binding"/>
    <property type="evidence" value="ECO:0007669"/>
    <property type="project" value="UniProtKB-UniRule"/>
</dbReference>
<proteinExistence type="inferred from homology"/>
<comment type="similarity">
    <text evidence="6 7">Belongs to the APS kinase family.</text>
</comment>
<gene>
    <name evidence="6" type="primary">cysC</name>
    <name evidence="9" type="ORF">SAMN05216233_102177</name>
</gene>
<dbReference type="GO" id="GO:0070814">
    <property type="term" value="P:hydrogen sulfide biosynthetic process"/>
    <property type="evidence" value="ECO:0007669"/>
    <property type="project" value="UniProtKB-UniRule"/>
</dbReference>
<evidence type="ECO:0000256" key="5">
    <source>
        <dbReference type="ARBA" id="ARBA00022840"/>
    </source>
</evidence>
<evidence type="ECO:0000256" key="7">
    <source>
        <dbReference type="RuleBase" id="RU004347"/>
    </source>
</evidence>
<dbReference type="UniPathway" id="UPA00140">
    <property type="reaction ID" value="UER00205"/>
</dbReference>
<dbReference type="InterPro" id="IPR059117">
    <property type="entry name" value="APS_kinase_dom"/>
</dbReference>
<dbReference type="Pfam" id="PF01583">
    <property type="entry name" value="APS_kinase"/>
    <property type="match status" value="1"/>
</dbReference>
<evidence type="ECO:0000256" key="3">
    <source>
        <dbReference type="ARBA" id="ARBA00022679"/>
    </source>
</evidence>
<dbReference type="InterPro" id="IPR002891">
    <property type="entry name" value="APS"/>
</dbReference>
<dbReference type="OrthoDB" id="9804504at2"/>
<evidence type="ECO:0000256" key="1">
    <source>
        <dbReference type="ARBA" id="ARBA00001823"/>
    </source>
</evidence>
<dbReference type="GO" id="GO:0019379">
    <property type="term" value="P:sulfate assimilation, phosphoadenylyl sulfate reduction by phosphoadenylyl-sulfate reductase (thioredoxin)"/>
    <property type="evidence" value="ECO:0007669"/>
    <property type="project" value="TreeGrafter"/>
</dbReference>
<dbReference type="EMBL" id="FMUX01000002">
    <property type="protein sequence ID" value="SCX93278.1"/>
    <property type="molecule type" value="Genomic_DNA"/>
</dbReference>
<feature type="active site" description="Phosphoserine intermediate" evidence="6">
    <location>
        <position position="106"/>
    </location>
</feature>
<dbReference type="Gene3D" id="3.40.50.300">
    <property type="entry name" value="P-loop containing nucleotide triphosphate hydrolases"/>
    <property type="match status" value="1"/>
</dbReference>
<comment type="catalytic activity">
    <reaction evidence="1 6 7">
        <text>adenosine 5'-phosphosulfate + ATP = 3'-phosphoadenylyl sulfate + ADP + H(+)</text>
        <dbReference type="Rhea" id="RHEA:24152"/>
        <dbReference type="ChEBI" id="CHEBI:15378"/>
        <dbReference type="ChEBI" id="CHEBI:30616"/>
        <dbReference type="ChEBI" id="CHEBI:58243"/>
        <dbReference type="ChEBI" id="CHEBI:58339"/>
        <dbReference type="ChEBI" id="CHEBI:456216"/>
        <dbReference type="EC" id="2.7.1.25"/>
    </reaction>
</comment>
<dbReference type="EC" id="2.7.1.25" evidence="2 6"/>
<dbReference type="AlphaFoldDB" id="A0A1G5BSV7"/>
<comment type="pathway">
    <text evidence="6 7">Sulfur metabolism; hydrogen sulfide biosynthesis; sulfite from sulfate: step 2/3.</text>
</comment>
<dbReference type="Proteomes" id="UP000198870">
    <property type="component" value="Unassembled WGS sequence"/>
</dbReference>
<reference evidence="9 10" key="1">
    <citation type="submission" date="2016-10" db="EMBL/GenBank/DDBJ databases">
        <authorList>
            <person name="de Groot N.N."/>
        </authorList>
    </citation>
    <scope>NUCLEOTIDE SEQUENCE [LARGE SCALE GENOMIC DNA]</scope>
    <source>
        <strain evidence="9 10">AA1</strain>
    </source>
</reference>
<keyword evidence="4 6" id="KW-0547">Nucleotide-binding</keyword>
<organism evidence="9 10">
    <name type="scientific">Desulfoluna spongiiphila</name>
    <dbReference type="NCBI Taxonomy" id="419481"/>
    <lineage>
        <taxon>Bacteria</taxon>
        <taxon>Pseudomonadati</taxon>
        <taxon>Thermodesulfobacteriota</taxon>
        <taxon>Desulfobacteria</taxon>
        <taxon>Desulfobacterales</taxon>
        <taxon>Desulfolunaceae</taxon>
        <taxon>Desulfoluna</taxon>
    </lineage>
</organism>
<dbReference type="RefSeq" id="WP_092208519.1">
    <property type="nucleotide sequence ID" value="NZ_FMUX01000002.1"/>
</dbReference>
<sequence length="198" mass="21771">MTTRVFTHNHPVTPEMRTAQKGHPPLLLWFTGLSGSGKSTVAGLLEQKLHDEGIHTALLDGDNVRAGLNRDLGLSPAHRRENIRRIGEVAGLFLEAGLVTLCAFISPSRQERDALRKTFGDRFVEIHVSTPLEVCMARDPKGLYAKAEKGLLSGMTGLDAPYEPPENPDLAIDTAPHPPEACARLLFDRLFPLLKRQP</sequence>
<evidence type="ECO:0000256" key="2">
    <source>
        <dbReference type="ARBA" id="ARBA00012121"/>
    </source>
</evidence>
<name>A0A1G5BSV7_9BACT</name>
<dbReference type="PANTHER" id="PTHR42700">
    <property type="entry name" value="SULFATE ADENYLYLTRANSFERASE"/>
    <property type="match status" value="1"/>
</dbReference>
<dbReference type="NCBIfam" id="TIGR00455">
    <property type="entry name" value="apsK"/>
    <property type="match status" value="1"/>
</dbReference>
<keyword evidence="3 6" id="KW-0808">Transferase</keyword>
<keyword evidence="6 7" id="KW-0418">Kinase</keyword>
<evidence type="ECO:0000313" key="10">
    <source>
        <dbReference type="Proteomes" id="UP000198870"/>
    </source>
</evidence>
<dbReference type="GO" id="GO:0004020">
    <property type="term" value="F:adenylylsulfate kinase activity"/>
    <property type="evidence" value="ECO:0007669"/>
    <property type="project" value="UniProtKB-UniRule"/>
</dbReference>
<dbReference type="CDD" id="cd02027">
    <property type="entry name" value="APSK"/>
    <property type="match status" value="1"/>
</dbReference>
<dbReference type="NCBIfam" id="NF003013">
    <property type="entry name" value="PRK03846.1"/>
    <property type="match status" value="1"/>
</dbReference>
<dbReference type="STRING" id="419481.SAMN05216233_102177"/>
<keyword evidence="10" id="KW-1185">Reference proteome</keyword>
<dbReference type="GO" id="GO:0004781">
    <property type="term" value="F:sulfate adenylyltransferase (ATP) activity"/>
    <property type="evidence" value="ECO:0007669"/>
    <property type="project" value="TreeGrafter"/>
</dbReference>
<comment type="function">
    <text evidence="6 7">Catalyzes the synthesis of activated sulfate.</text>
</comment>
<evidence type="ECO:0000256" key="4">
    <source>
        <dbReference type="ARBA" id="ARBA00022741"/>
    </source>
</evidence>
<dbReference type="SUPFAM" id="SSF52540">
    <property type="entry name" value="P-loop containing nucleoside triphosphate hydrolases"/>
    <property type="match status" value="1"/>
</dbReference>
<keyword evidence="5 6" id="KW-0067">ATP-binding</keyword>
<feature type="domain" description="APS kinase" evidence="8">
    <location>
        <begin position="26"/>
        <end position="173"/>
    </location>
</feature>
<dbReference type="GO" id="GO:0005737">
    <property type="term" value="C:cytoplasm"/>
    <property type="evidence" value="ECO:0007669"/>
    <property type="project" value="TreeGrafter"/>
</dbReference>
<protein>
    <recommendedName>
        <fullName evidence="2 6">Adenylyl-sulfate kinase</fullName>
        <ecNumber evidence="2 6">2.7.1.25</ecNumber>
    </recommendedName>
    <alternativeName>
        <fullName evidence="6">APS kinase</fullName>
    </alternativeName>
    <alternativeName>
        <fullName evidence="6">ATP adenosine-5'-phosphosulfate 3'-phosphotransferase</fullName>
    </alternativeName>
    <alternativeName>
        <fullName evidence="6">Adenosine-5'-phosphosulfate kinase</fullName>
    </alternativeName>
</protein>